<dbReference type="PANTHER" id="PTHR30146">
    <property type="entry name" value="LACI-RELATED TRANSCRIPTIONAL REPRESSOR"/>
    <property type="match status" value="1"/>
</dbReference>
<feature type="domain" description="HTH lacI-type" evidence="4">
    <location>
        <begin position="2"/>
        <end position="56"/>
    </location>
</feature>
<feature type="domain" description="HTH cro/C1-type" evidence="5">
    <location>
        <begin position="3"/>
        <end position="50"/>
    </location>
</feature>
<evidence type="ECO:0000256" key="2">
    <source>
        <dbReference type="ARBA" id="ARBA00023125"/>
    </source>
</evidence>
<organism evidence="6 7">
    <name type="scientific">Populibacterium corticicola</name>
    <dbReference type="NCBI Taxonomy" id="1812826"/>
    <lineage>
        <taxon>Bacteria</taxon>
        <taxon>Bacillati</taxon>
        <taxon>Actinomycetota</taxon>
        <taxon>Actinomycetes</taxon>
        <taxon>Micrococcales</taxon>
        <taxon>Jonesiaceae</taxon>
        <taxon>Populibacterium</taxon>
    </lineage>
</organism>
<dbReference type="Proteomes" id="UP001597391">
    <property type="component" value="Unassembled WGS sequence"/>
</dbReference>
<dbReference type="InterPro" id="IPR000843">
    <property type="entry name" value="HTH_LacI"/>
</dbReference>
<dbReference type="Gene3D" id="1.10.260.40">
    <property type="entry name" value="lambda repressor-like DNA-binding domains"/>
    <property type="match status" value="1"/>
</dbReference>
<evidence type="ECO:0000313" key="7">
    <source>
        <dbReference type="Proteomes" id="UP001597391"/>
    </source>
</evidence>
<comment type="caution">
    <text evidence="6">The sequence shown here is derived from an EMBL/GenBank/DDBJ whole genome shotgun (WGS) entry which is preliminary data.</text>
</comment>
<dbReference type="EMBL" id="JBHUOP010000009">
    <property type="protein sequence ID" value="MFD2841760.1"/>
    <property type="molecule type" value="Genomic_DNA"/>
</dbReference>
<dbReference type="InterPro" id="IPR046335">
    <property type="entry name" value="LacI/GalR-like_sensor"/>
</dbReference>
<evidence type="ECO:0000313" key="6">
    <source>
        <dbReference type="EMBL" id="MFD2841760.1"/>
    </source>
</evidence>
<dbReference type="Pfam" id="PF00356">
    <property type="entry name" value="LacI"/>
    <property type="match status" value="1"/>
</dbReference>
<dbReference type="RefSeq" id="WP_377468112.1">
    <property type="nucleotide sequence ID" value="NZ_JBHUOP010000009.1"/>
</dbReference>
<dbReference type="SUPFAM" id="SSF47413">
    <property type="entry name" value="lambda repressor-like DNA-binding domains"/>
    <property type="match status" value="1"/>
</dbReference>
<dbReference type="Gene3D" id="3.40.50.2300">
    <property type="match status" value="2"/>
</dbReference>
<name>A0ABW5XGZ1_9MICO</name>
<dbReference type="GO" id="GO:0003677">
    <property type="term" value="F:DNA binding"/>
    <property type="evidence" value="ECO:0007669"/>
    <property type="project" value="UniProtKB-KW"/>
</dbReference>
<keyword evidence="7" id="KW-1185">Reference proteome</keyword>
<keyword evidence="2 6" id="KW-0238">DNA-binding</keyword>
<dbReference type="PANTHER" id="PTHR30146:SF153">
    <property type="entry name" value="LACTOSE OPERON REPRESSOR"/>
    <property type="match status" value="1"/>
</dbReference>
<dbReference type="InterPro" id="IPR010982">
    <property type="entry name" value="Lambda_DNA-bd_dom_sf"/>
</dbReference>
<dbReference type="InterPro" id="IPR001387">
    <property type="entry name" value="Cro/C1-type_HTH"/>
</dbReference>
<dbReference type="PROSITE" id="PS50932">
    <property type="entry name" value="HTH_LACI_2"/>
    <property type="match status" value="1"/>
</dbReference>
<dbReference type="Pfam" id="PF13377">
    <property type="entry name" value="Peripla_BP_3"/>
    <property type="match status" value="1"/>
</dbReference>
<evidence type="ECO:0000256" key="1">
    <source>
        <dbReference type="ARBA" id="ARBA00023015"/>
    </source>
</evidence>
<accession>A0ABW5XGZ1</accession>
<keyword evidence="3" id="KW-0804">Transcription</keyword>
<reference evidence="7" key="1">
    <citation type="journal article" date="2019" name="Int. J. Syst. Evol. Microbiol.">
        <title>The Global Catalogue of Microorganisms (GCM) 10K type strain sequencing project: providing services to taxonomists for standard genome sequencing and annotation.</title>
        <authorList>
            <consortium name="The Broad Institute Genomics Platform"/>
            <consortium name="The Broad Institute Genome Sequencing Center for Infectious Disease"/>
            <person name="Wu L."/>
            <person name="Ma J."/>
        </authorList>
    </citation>
    <scope>NUCLEOTIDE SEQUENCE [LARGE SCALE GENOMIC DNA]</scope>
    <source>
        <strain evidence="7">KCTC 33576</strain>
    </source>
</reference>
<sequence length="335" mass="35438">MATRDDVARLAGVSSSTVSYVISGRRPISADTQAKVRAAMRELNYTPNAFARGLAGARRGVIALHYPHSPQGVSSTEFEYVSAAAEKAQGLGYHLLLWTQPLSDTEGLRSLVDQGMVDGVILMEVTPDDPRIAPMRDSGTPFVLVGTPDAADIPTYVDNDYADQADQAVAHLAARGCGDFVFLGPDGTSDSRGFGPSLRIRRELERAALEHGVSCAVHLTPATPLAGRTALHAIRAQHTAPLAVVSFNELAVAGMLYEAALIGLAVPRDLMVLALNMGSNAAELAQPPVTTLSPEPHQIMSQAVKALVSTTSTGLSEAPRVQLLVRSRLTLRATT</sequence>
<dbReference type="PROSITE" id="PS50943">
    <property type="entry name" value="HTH_CROC1"/>
    <property type="match status" value="1"/>
</dbReference>
<evidence type="ECO:0000259" key="5">
    <source>
        <dbReference type="PROSITE" id="PS50943"/>
    </source>
</evidence>
<proteinExistence type="predicted"/>
<dbReference type="CDD" id="cd01392">
    <property type="entry name" value="HTH_LacI"/>
    <property type="match status" value="1"/>
</dbReference>
<dbReference type="InterPro" id="IPR028082">
    <property type="entry name" value="Peripla_BP_I"/>
</dbReference>
<protein>
    <submittedName>
        <fullName evidence="6">LacI family DNA-binding transcriptional regulator</fullName>
    </submittedName>
</protein>
<evidence type="ECO:0000256" key="3">
    <source>
        <dbReference type="ARBA" id="ARBA00023163"/>
    </source>
</evidence>
<gene>
    <name evidence="6" type="ORF">ACFSYH_14455</name>
</gene>
<keyword evidence="1" id="KW-0805">Transcription regulation</keyword>
<evidence type="ECO:0000259" key="4">
    <source>
        <dbReference type="PROSITE" id="PS50932"/>
    </source>
</evidence>
<dbReference type="SMART" id="SM00354">
    <property type="entry name" value="HTH_LACI"/>
    <property type="match status" value="1"/>
</dbReference>
<dbReference type="SUPFAM" id="SSF53822">
    <property type="entry name" value="Periplasmic binding protein-like I"/>
    <property type="match status" value="1"/>
</dbReference>